<reference evidence="1 2" key="1">
    <citation type="submission" date="2013-03" db="EMBL/GenBank/DDBJ databases">
        <authorList>
            <person name="Fiebig A."/>
            <person name="Goeker M."/>
            <person name="Klenk H.-P.P."/>
        </authorList>
    </citation>
    <scope>NUCLEOTIDE SEQUENCE [LARGE SCALE GENOMIC DNA]</scope>
    <source>
        <strain evidence="1 2">DSM 17492</strain>
    </source>
</reference>
<accession>A0A017HAB8</accession>
<dbReference type="PATRIC" id="fig|1122180.6.peg.2686"/>
<dbReference type="HOGENOM" id="CLU_2118045_0_0_5"/>
<dbReference type="STRING" id="1122180.Lokhon_02703"/>
<keyword evidence="2" id="KW-1185">Reference proteome</keyword>
<protein>
    <submittedName>
        <fullName evidence="1">Uncharacterized protein</fullName>
    </submittedName>
</protein>
<gene>
    <name evidence="1" type="ORF">Lokhon_02703</name>
</gene>
<sequence>MISLVAAMVVSVSGVRADHASLSDIFMHLPPAERRVVQVELMRGGFYEGPLDAAWSDATSLALFGAADFLSTQARVDARPDMSSPEGIAAFLSALSQRAYADRLYGEKRGATGF</sequence>
<evidence type="ECO:0000313" key="1">
    <source>
        <dbReference type="EMBL" id="EYD71058.1"/>
    </source>
</evidence>
<name>A0A017HAB8_9RHOB</name>
<dbReference type="Proteomes" id="UP000025047">
    <property type="component" value="Unassembled WGS sequence"/>
</dbReference>
<evidence type="ECO:0000313" key="2">
    <source>
        <dbReference type="Proteomes" id="UP000025047"/>
    </source>
</evidence>
<proteinExistence type="predicted"/>
<dbReference type="AlphaFoldDB" id="A0A017HAB8"/>
<dbReference type="EMBL" id="APGJ01000007">
    <property type="protein sequence ID" value="EYD71058.1"/>
    <property type="molecule type" value="Genomic_DNA"/>
</dbReference>
<organism evidence="1 2">
    <name type="scientific">Limimaricola hongkongensis DSM 17492</name>
    <dbReference type="NCBI Taxonomy" id="1122180"/>
    <lineage>
        <taxon>Bacteria</taxon>
        <taxon>Pseudomonadati</taxon>
        <taxon>Pseudomonadota</taxon>
        <taxon>Alphaproteobacteria</taxon>
        <taxon>Rhodobacterales</taxon>
        <taxon>Paracoccaceae</taxon>
        <taxon>Limimaricola</taxon>
    </lineage>
</organism>
<comment type="caution">
    <text evidence="1">The sequence shown here is derived from an EMBL/GenBank/DDBJ whole genome shotgun (WGS) entry which is preliminary data.</text>
</comment>